<evidence type="ECO:0000313" key="1">
    <source>
        <dbReference type="EMBL" id="KAK3705845.1"/>
    </source>
</evidence>
<organism evidence="1 2">
    <name type="scientific">Elysia crispata</name>
    <name type="common">lettuce slug</name>
    <dbReference type="NCBI Taxonomy" id="231223"/>
    <lineage>
        <taxon>Eukaryota</taxon>
        <taxon>Metazoa</taxon>
        <taxon>Spiralia</taxon>
        <taxon>Lophotrochozoa</taxon>
        <taxon>Mollusca</taxon>
        <taxon>Gastropoda</taxon>
        <taxon>Heterobranchia</taxon>
        <taxon>Euthyneura</taxon>
        <taxon>Panpulmonata</taxon>
        <taxon>Sacoglossa</taxon>
        <taxon>Placobranchoidea</taxon>
        <taxon>Plakobranchidae</taxon>
        <taxon>Elysia</taxon>
    </lineage>
</organism>
<name>A0AAE0XRH1_9GAST</name>
<accession>A0AAE0XRH1</accession>
<comment type="caution">
    <text evidence="1">The sequence shown here is derived from an EMBL/GenBank/DDBJ whole genome shotgun (WGS) entry which is preliminary data.</text>
</comment>
<dbReference type="Proteomes" id="UP001283361">
    <property type="component" value="Unassembled WGS sequence"/>
</dbReference>
<evidence type="ECO:0000313" key="2">
    <source>
        <dbReference type="Proteomes" id="UP001283361"/>
    </source>
</evidence>
<dbReference type="AlphaFoldDB" id="A0AAE0XRH1"/>
<dbReference type="EMBL" id="JAWDGP010007763">
    <property type="protein sequence ID" value="KAK3705845.1"/>
    <property type="molecule type" value="Genomic_DNA"/>
</dbReference>
<keyword evidence="2" id="KW-1185">Reference proteome</keyword>
<proteinExistence type="predicted"/>
<protein>
    <submittedName>
        <fullName evidence="1">Uncharacterized protein</fullName>
    </submittedName>
</protein>
<gene>
    <name evidence="1" type="ORF">RRG08_058926</name>
</gene>
<sequence>MKARDFGRRGGLQAVLRLYLMNIHEAGRSTRAIDAAGKRSTFWALPSWISKCQSGRPARGAVSASNVTLHSPALLQTGRAVSLSQQPQPGLGKENSIQNPVCDVLITSGWW</sequence>
<reference evidence="1" key="1">
    <citation type="journal article" date="2023" name="G3 (Bethesda)">
        <title>A reference genome for the long-term kleptoplast-retaining sea slug Elysia crispata morphotype clarki.</title>
        <authorList>
            <person name="Eastman K.E."/>
            <person name="Pendleton A.L."/>
            <person name="Shaikh M.A."/>
            <person name="Suttiyut T."/>
            <person name="Ogas R."/>
            <person name="Tomko P."/>
            <person name="Gavelis G."/>
            <person name="Widhalm J.R."/>
            <person name="Wisecaver J.H."/>
        </authorList>
    </citation>
    <scope>NUCLEOTIDE SEQUENCE</scope>
    <source>
        <strain evidence="1">ECLA1</strain>
    </source>
</reference>